<evidence type="ECO:0000256" key="2">
    <source>
        <dbReference type="ARBA" id="ARBA00022729"/>
    </source>
</evidence>
<evidence type="ECO:0000256" key="6">
    <source>
        <dbReference type="SAM" id="MobiDB-lite"/>
    </source>
</evidence>
<keyword evidence="2 7" id="KW-0732">Signal</keyword>
<evidence type="ECO:0000313" key="9">
    <source>
        <dbReference type="Proteomes" id="UP000829720"/>
    </source>
</evidence>
<dbReference type="Proteomes" id="UP000829720">
    <property type="component" value="Unassembled WGS sequence"/>
</dbReference>
<dbReference type="PANTHER" id="PTHR11329">
    <property type="entry name" value="LEUKOCYTE CELL-DERIVED CHEMOTAXIN 2"/>
    <property type="match status" value="1"/>
</dbReference>
<evidence type="ECO:0000256" key="5">
    <source>
        <dbReference type="ARBA" id="ARBA00024361"/>
    </source>
</evidence>
<keyword evidence="9" id="KW-1185">Reference proteome</keyword>
<comment type="caution">
    <text evidence="8">The sequence shown here is derived from an EMBL/GenBank/DDBJ whole genome shotgun (WGS) entry which is preliminary data.</text>
</comment>
<evidence type="ECO:0000256" key="1">
    <source>
        <dbReference type="ARBA" id="ARBA00022723"/>
    </source>
</evidence>
<feature type="signal peptide" evidence="7">
    <location>
        <begin position="1"/>
        <end position="21"/>
    </location>
</feature>
<gene>
    <name evidence="8" type="ORF">AGOR_G00023260</name>
</gene>
<evidence type="ECO:0000256" key="7">
    <source>
        <dbReference type="SAM" id="SignalP"/>
    </source>
</evidence>
<sequence length="270" mass="29519">MQLRTSSISALLLCFIVFTLGLENDRRKGQTLKVDLMDKGAGLRTNAKEVKPNTKAKEVALITKAKEERPNSKVKGSAMARNATKAGRDKVGTVPKNDAACASVGGICQRSTYICQGRYLKDKCSGPKTRQCCTPGPAAWHPLCSSHPQNRVRACDRFGCGAFNSKRRGKLHKAVDVVCDDYAVVNAPFSGTLDGPVGRRVGSQIQYDGVKLSNSEFCVKIFHIRPYRYTGKVTQGQALGYLLPLQESFSGITSHLELQMCDRSDPSQFI</sequence>
<dbReference type="InterPro" id="IPR011055">
    <property type="entry name" value="Dup_hybrid_motif"/>
</dbReference>
<keyword evidence="4" id="KW-1015">Disulfide bond</keyword>
<reference evidence="8" key="1">
    <citation type="submission" date="2021-01" db="EMBL/GenBank/DDBJ databases">
        <authorList>
            <person name="Zahm M."/>
            <person name="Roques C."/>
            <person name="Cabau C."/>
            <person name="Klopp C."/>
            <person name="Donnadieu C."/>
            <person name="Jouanno E."/>
            <person name="Lampietro C."/>
            <person name="Louis A."/>
            <person name="Herpin A."/>
            <person name="Echchiki A."/>
            <person name="Berthelot C."/>
            <person name="Parey E."/>
            <person name="Roest-Crollius H."/>
            <person name="Braasch I."/>
            <person name="Postlethwait J."/>
            <person name="Bobe J."/>
            <person name="Montfort J."/>
            <person name="Bouchez O."/>
            <person name="Begum T."/>
            <person name="Mejri S."/>
            <person name="Adams A."/>
            <person name="Chen W.-J."/>
            <person name="Guiguen Y."/>
        </authorList>
    </citation>
    <scope>NUCLEOTIDE SEQUENCE</scope>
    <source>
        <tissue evidence="8">Blood</tissue>
    </source>
</reference>
<dbReference type="OrthoDB" id="5911921at2759"/>
<dbReference type="InterPro" id="IPR008663">
    <property type="entry name" value="LECT2"/>
</dbReference>
<accession>A0A8T3E459</accession>
<dbReference type="Gene3D" id="2.70.70.10">
    <property type="entry name" value="Glucose Permease (Domain IIA)"/>
    <property type="match status" value="1"/>
</dbReference>
<keyword evidence="3" id="KW-0862">Zinc</keyword>
<dbReference type="GO" id="GO:0046872">
    <property type="term" value="F:metal ion binding"/>
    <property type="evidence" value="ECO:0007669"/>
    <property type="project" value="UniProtKB-KW"/>
</dbReference>
<organism evidence="8 9">
    <name type="scientific">Albula goreensis</name>
    <dbReference type="NCBI Taxonomy" id="1534307"/>
    <lineage>
        <taxon>Eukaryota</taxon>
        <taxon>Metazoa</taxon>
        <taxon>Chordata</taxon>
        <taxon>Craniata</taxon>
        <taxon>Vertebrata</taxon>
        <taxon>Euteleostomi</taxon>
        <taxon>Actinopterygii</taxon>
        <taxon>Neopterygii</taxon>
        <taxon>Teleostei</taxon>
        <taxon>Albuliformes</taxon>
        <taxon>Albulidae</taxon>
        <taxon>Albula</taxon>
    </lineage>
</organism>
<evidence type="ECO:0000256" key="3">
    <source>
        <dbReference type="ARBA" id="ARBA00022833"/>
    </source>
</evidence>
<feature type="chain" id="PRO_5035868482" evidence="7">
    <location>
        <begin position="22"/>
        <end position="270"/>
    </location>
</feature>
<dbReference type="AlphaFoldDB" id="A0A8T3E459"/>
<keyword evidence="1" id="KW-0479">Metal-binding</keyword>
<evidence type="ECO:0000313" key="8">
    <source>
        <dbReference type="EMBL" id="KAI1903056.1"/>
    </source>
</evidence>
<feature type="region of interest" description="Disordered" evidence="6">
    <location>
        <begin position="68"/>
        <end position="89"/>
    </location>
</feature>
<protein>
    <submittedName>
        <fullName evidence="8">Uncharacterized protein</fullName>
    </submittedName>
</protein>
<dbReference type="EMBL" id="JAERUA010000002">
    <property type="protein sequence ID" value="KAI1903056.1"/>
    <property type="molecule type" value="Genomic_DNA"/>
</dbReference>
<comment type="similarity">
    <text evidence="5">Belongs to the LECT2/MIM-1 family.</text>
</comment>
<proteinExistence type="inferred from homology"/>
<dbReference type="PANTHER" id="PTHR11329:SF0">
    <property type="entry name" value="LEUKOCYTE CELL-DERIVED CHEMOTAXIN-2"/>
    <property type="match status" value="1"/>
</dbReference>
<evidence type="ECO:0000256" key="4">
    <source>
        <dbReference type="ARBA" id="ARBA00023157"/>
    </source>
</evidence>
<name>A0A8T3E459_9TELE</name>